<sequence length="1527" mass="175761">MEKNNALAKSKETDAKILKLYNVVKIDKLKRKQEFEACTNQFSKNLSTIRNLEKEILKEENLYSDEIENCKKEINLENEIFINRQKEFIEINKVNININTTPINNTLQIRKLRELHNNCLILENNINEISSINNSKINHLNDLIKSVELKIENHNKIFEEKERLRKNKLDLDLLLDDLEKSKNSISNSNILNSIHISNLTSSLENSIKLLKEDEYDSLSKKLKDDDENQLKKENEEKEKRKITLPKAPSFDMNNLHKKIVVPTTPANVVPENDFNKKLLEFKLKKQQIKQEEENKQNKLKQQHDENIQKQTENSIQYPINVFINGKLHQLLYSLELDTISSLLSKIFDYLQLNDYTNLKKLNISTIEEMSLKTSSNFYFSNKTKQYLKYVPFFIDQKQKQTFDIYVVPKKEEEEFYNKISVILNKDFETSVKNDDKEESTNFRNRMVKFLDIVNIHKLQLDNEATFISSPNSSPTNSCTNSPTNSFGQLPYFSPQTSANKLPTLIGYNRPPSTSLNSSTNSFGDFYLGSPPSASILSSSPVTIQNNYYGNKITNSNSSSSGSLHKSTLLKNSTSSIPISIQNNNNINDSNNGLNSESFSSYSPSSNSWKACSPSSNMRKFETNANFFSSSPSLSNSSGSLFTKQKSINSNLNTLYSLAQCTIRLFITENIIKTFYCNVTTTIGELQDIIFRKFSKIIENETKIMDPSKFVIKIRGLEIYLVNSGSQLCSIDFINTKSRRQKKIDLLLLERNSVDESELQASMETTCHSTLSSSQYISLNESLEKSILLEDEDLVTTPQISSNNTNKNFKIRIGGLKNFDIDEIRSSLNLNFKTAETKIYTRAQIYQGGYKIGNTMITNKIPIQNNPSWLHWLEGVSFKEIPSNAIITLMIYIKTKKERTGSNYDISDSDLLLGWVNFHIWDYKNKINSGFNSLKLWLNNTIDYSNLHQNYLDNVALTFEIESSGIQFSPEPLSNERIEQLEQYYQQQVPDTSILQTVNQILDRDRLCDLKPDEAQLIWKYRNHCKMNKPTTSISKLTLSVPWNNPEAVQEFYWLVNNWPSLDPIDSLELLSSQFLDREVRKLAILNLRRMSDSEIDMYLPQLIQALKHEPHHYSILSKFLIRRVLLNKQNMSHKFFWQIKAEILVLEEANNNNNKIYPEWLERYQLLLETFLRGTSNNKLNDIYKQYEFYSKIKSVALEIKTIASSKRRDYLNSTLSTLEISNDFKTPSNPEFRGKSIIPSGCKVKESKTLPLFLSIENYDPLGDNHYILFKAGDDLRQDQLTIQMINIMDRMWLNSGLDLQTITYQCIASGPMEGMIEIVGDSKTIADIQKQAGGITAALSETAISDWLKQENPSELEYNSAVENFIRSTAACSVYSYILGLGDRHNDNIMITRSGHLFHIDFGRFLGNVQTFKGFKRERAPFVFPASFAYVVGDEHFKSFEDLCAKAYNVIRRKANVFLNLFLMMVSTGLPELNKISDIYYLRDALALELTEELAAQKFKQMIQESIASKSTDLNFMVHIAFNPN</sequence>
<dbReference type="PROSITE" id="PS00916">
    <property type="entry name" value="PI3_4_KINASE_2"/>
    <property type="match status" value="1"/>
</dbReference>
<name>F0ZP96_DICPU</name>
<dbReference type="PROSITE" id="PS51545">
    <property type="entry name" value="PIK_HELICAL"/>
    <property type="match status" value="1"/>
</dbReference>
<dbReference type="GO" id="GO:0050920">
    <property type="term" value="P:regulation of chemotaxis"/>
    <property type="evidence" value="ECO:0007669"/>
    <property type="project" value="EnsemblProtists"/>
</dbReference>
<dbReference type="SMART" id="SM00146">
    <property type="entry name" value="PI3Kc"/>
    <property type="match status" value="1"/>
</dbReference>
<dbReference type="InterPro" id="IPR002420">
    <property type="entry name" value="PI3K-type_C2_dom"/>
</dbReference>
<dbReference type="KEGG" id="dpp:DICPUDRAFT_35373"/>
<dbReference type="PANTHER" id="PTHR10048:SF55">
    <property type="entry name" value="PHOSPHATIDYLINOSITOL 3-KINASE"/>
    <property type="match status" value="1"/>
</dbReference>
<evidence type="ECO:0008006" key="13">
    <source>
        <dbReference type="Google" id="ProtNLM"/>
    </source>
</evidence>
<dbReference type="GO" id="GO:0036092">
    <property type="term" value="P:phosphatidylinositol-3-phosphate biosynthetic process"/>
    <property type="evidence" value="ECO:0000318"/>
    <property type="project" value="GO_Central"/>
</dbReference>
<dbReference type="eggNOG" id="KOG0905">
    <property type="taxonomic scope" value="Eukaryota"/>
</dbReference>
<dbReference type="GO" id="GO:0035005">
    <property type="term" value="F:1-phosphatidylinositol-4-phosphate 3-kinase activity"/>
    <property type="evidence" value="ECO:0000318"/>
    <property type="project" value="GO_Central"/>
</dbReference>
<dbReference type="InterPro" id="IPR011009">
    <property type="entry name" value="Kinase-like_dom_sf"/>
</dbReference>
<dbReference type="CDD" id="cd00891">
    <property type="entry name" value="PI3Kc"/>
    <property type="match status" value="1"/>
</dbReference>
<dbReference type="GO" id="GO:0016477">
    <property type="term" value="P:cell migration"/>
    <property type="evidence" value="ECO:0000318"/>
    <property type="project" value="GO_Central"/>
</dbReference>
<dbReference type="FunCoup" id="F0ZP96">
    <property type="interactions" value="36"/>
</dbReference>
<feature type="domain" description="PI3K/PI4K catalytic" evidence="7">
    <location>
        <begin position="1239"/>
        <end position="1513"/>
    </location>
</feature>
<dbReference type="FunFam" id="1.10.1070.11:FF:000001">
    <property type="entry name" value="Phosphatidylinositol 4,5-bisphosphate 3-kinase catalytic subunit"/>
    <property type="match status" value="1"/>
</dbReference>
<dbReference type="OMA" id="CAGCCVY"/>
<dbReference type="GO" id="GO:0099138">
    <property type="term" value="P:altruistic, chimeric sorocarp development"/>
    <property type="evidence" value="ECO:0007669"/>
    <property type="project" value="EnsemblProtists"/>
</dbReference>
<dbReference type="GO" id="GO:0005524">
    <property type="term" value="F:ATP binding"/>
    <property type="evidence" value="ECO:0007669"/>
    <property type="project" value="UniProtKB-KW"/>
</dbReference>
<keyword evidence="4" id="KW-0067">ATP-binding</keyword>
<dbReference type="InterPro" id="IPR015433">
    <property type="entry name" value="PI3/4_kinase"/>
</dbReference>
<feature type="domain" description="PIK helical" evidence="8">
    <location>
        <begin position="983"/>
        <end position="1174"/>
    </location>
</feature>
<reference evidence="12" key="1">
    <citation type="journal article" date="2011" name="Genome Biol.">
        <title>Comparative genomics of the social amoebae Dictyostelium discoideum and Dictyostelium purpureum.</title>
        <authorList>
            <consortium name="US DOE Joint Genome Institute (JGI-PGF)"/>
            <person name="Sucgang R."/>
            <person name="Kuo A."/>
            <person name="Tian X."/>
            <person name="Salerno W."/>
            <person name="Parikh A."/>
            <person name="Feasley C.L."/>
            <person name="Dalin E."/>
            <person name="Tu H."/>
            <person name="Huang E."/>
            <person name="Barry K."/>
            <person name="Lindquist E."/>
            <person name="Shapiro H."/>
            <person name="Bruce D."/>
            <person name="Schmutz J."/>
            <person name="Salamov A."/>
            <person name="Fey P."/>
            <person name="Gaudet P."/>
            <person name="Anjard C."/>
            <person name="Babu M.M."/>
            <person name="Basu S."/>
            <person name="Bushmanova Y."/>
            <person name="van der Wel H."/>
            <person name="Katoh-Kurasawa M."/>
            <person name="Dinh C."/>
            <person name="Coutinho P.M."/>
            <person name="Saito T."/>
            <person name="Elias M."/>
            <person name="Schaap P."/>
            <person name="Kay R.R."/>
            <person name="Henrissat B."/>
            <person name="Eichinger L."/>
            <person name="Rivero F."/>
            <person name="Putnam N.H."/>
            <person name="West C.M."/>
            <person name="Loomis W.F."/>
            <person name="Chisholm R.L."/>
            <person name="Shaulsky G."/>
            <person name="Strassmann J.E."/>
            <person name="Queller D.C."/>
            <person name="Kuspa A."/>
            <person name="Grigoriev I.V."/>
        </authorList>
    </citation>
    <scope>NUCLEOTIDE SEQUENCE [LARGE SCALE GENOMIC DNA]</scope>
    <source>
        <strain evidence="12">QSDP1</strain>
    </source>
</reference>
<dbReference type="Pfam" id="PF00613">
    <property type="entry name" value="PI3Ka"/>
    <property type="match status" value="1"/>
</dbReference>
<dbReference type="GO" id="GO:0005886">
    <property type="term" value="C:plasma membrane"/>
    <property type="evidence" value="ECO:0000318"/>
    <property type="project" value="GO_Central"/>
</dbReference>
<keyword evidence="1" id="KW-0808">Transferase</keyword>
<organism evidence="11 12">
    <name type="scientific">Dictyostelium purpureum</name>
    <name type="common">Slime mold</name>
    <dbReference type="NCBI Taxonomy" id="5786"/>
    <lineage>
        <taxon>Eukaryota</taxon>
        <taxon>Amoebozoa</taxon>
        <taxon>Evosea</taxon>
        <taxon>Eumycetozoa</taxon>
        <taxon>Dictyostelia</taxon>
        <taxon>Dictyosteliales</taxon>
        <taxon>Dictyosteliaceae</taxon>
        <taxon>Dictyostelium</taxon>
    </lineage>
</organism>
<dbReference type="RefSeq" id="XP_003289236.1">
    <property type="nucleotide sequence ID" value="XM_003289188.1"/>
</dbReference>
<evidence type="ECO:0000313" key="12">
    <source>
        <dbReference type="Proteomes" id="UP000001064"/>
    </source>
</evidence>
<dbReference type="InterPro" id="IPR001263">
    <property type="entry name" value="PI3K_accessory_dom"/>
</dbReference>
<dbReference type="InterPro" id="IPR016024">
    <property type="entry name" value="ARM-type_fold"/>
</dbReference>
<evidence type="ECO:0000256" key="4">
    <source>
        <dbReference type="ARBA" id="ARBA00022840"/>
    </source>
</evidence>
<dbReference type="OrthoDB" id="67688at2759"/>
<keyword evidence="6" id="KW-0175">Coiled coil</keyword>
<dbReference type="Gene3D" id="2.60.40.150">
    <property type="entry name" value="C2 domain"/>
    <property type="match status" value="1"/>
</dbReference>
<dbReference type="GeneID" id="10500234"/>
<feature type="coiled-coil region" evidence="6">
    <location>
        <begin position="278"/>
        <end position="309"/>
    </location>
</feature>
<dbReference type="InterPro" id="IPR036940">
    <property type="entry name" value="PI3/4_kinase_cat_sf"/>
</dbReference>
<dbReference type="FunFam" id="3.30.1010.10:FF:000007">
    <property type="entry name" value="Phosphatidylinositol 4,5-bisphosphate 3-kinase catalytic subunit"/>
    <property type="match status" value="1"/>
</dbReference>
<dbReference type="InterPro" id="IPR035448">
    <property type="entry name" value="PI3Kc"/>
</dbReference>
<dbReference type="VEuPathDB" id="AmoebaDB:DICPUDRAFT_35373"/>
<dbReference type="GO" id="GO:0048015">
    <property type="term" value="P:phosphatidylinositol-mediated signaling"/>
    <property type="evidence" value="ECO:0000318"/>
    <property type="project" value="GO_Central"/>
</dbReference>
<dbReference type="Gene3D" id="1.10.1070.11">
    <property type="entry name" value="Phosphatidylinositol 3-/4-kinase, catalytic domain"/>
    <property type="match status" value="1"/>
</dbReference>
<dbReference type="InterPro" id="IPR000403">
    <property type="entry name" value="PI3/4_kinase_cat_dom"/>
</dbReference>
<dbReference type="InterPro" id="IPR035892">
    <property type="entry name" value="C2_domain_sf"/>
</dbReference>
<dbReference type="GO" id="GO:0009617">
    <property type="term" value="P:response to bacterium"/>
    <property type="evidence" value="ECO:0007669"/>
    <property type="project" value="EnsemblProtists"/>
</dbReference>
<evidence type="ECO:0000256" key="1">
    <source>
        <dbReference type="ARBA" id="ARBA00022679"/>
    </source>
</evidence>
<evidence type="ECO:0000259" key="10">
    <source>
        <dbReference type="PROSITE" id="PS51547"/>
    </source>
</evidence>
<dbReference type="STRING" id="5786.F0ZP96"/>
<evidence type="ECO:0000259" key="7">
    <source>
        <dbReference type="PROSITE" id="PS50290"/>
    </source>
</evidence>
<dbReference type="PROSITE" id="PS00915">
    <property type="entry name" value="PI3_4_KINASE_1"/>
    <property type="match status" value="1"/>
</dbReference>
<evidence type="ECO:0000256" key="5">
    <source>
        <dbReference type="PROSITE-ProRule" id="PRU00880"/>
    </source>
</evidence>
<dbReference type="SUPFAM" id="SSF49562">
    <property type="entry name" value="C2 domain (Calcium/lipid-binding domain, CaLB)"/>
    <property type="match status" value="1"/>
</dbReference>
<dbReference type="GO" id="GO:0043491">
    <property type="term" value="P:phosphatidylinositol 3-kinase/protein kinase B signal transduction"/>
    <property type="evidence" value="ECO:0000318"/>
    <property type="project" value="GO_Central"/>
</dbReference>
<evidence type="ECO:0000259" key="8">
    <source>
        <dbReference type="PROSITE" id="PS51545"/>
    </source>
</evidence>
<dbReference type="EMBL" id="GL871106">
    <property type="protein sequence ID" value="EGC34226.1"/>
    <property type="molecule type" value="Genomic_DNA"/>
</dbReference>
<dbReference type="Proteomes" id="UP000001064">
    <property type="component" value="Unassembled WGS sequence"/>
</dbReference>
<keyword evidence="2" id="KW-0547">Nucleotide-binding</keyword>
<feature type="domain" description="C2 PI3K-type" evidence="10">
    <location>
        <begin position="804"/>
        <end position="975"/>
    </location>
</feature>
<dbReference type="InterPro" id="IPR042236">
    <property type="entry name" value="PI3K_accessory_sf"/>
</dbReference>
<dbReference type="InterPro" id="IPR029071">
    <property type="entry name" value="Ubiquitin-like_domsf"/>
</dbReference>
<dbReference type="PANTHER" id="PTHR10048">
    <property type="entry name" value="PHOSPHATIDYLINOSITOL KINASE"/>
    <property type="match status" value="1"/>
</dbReference>
<keyword evidence="3" id="KW-0418">Kinase</keyword>
<dbReference type="GO" id="GO:0005737">
    <property type="term" value="C:cytoplasm"/>
    <property type="evidence" value="ECO:0000318"/>
    <property type="project" value="GO_Central"/>
</dbReference>
<evidence type="ECO:0000259" key="9">
    <source>
        <dbReference type="PROSITE" id="PS51546"/>
    </source>
</evidence>
<feature type="coiled-coil region" evidence="6">
    <location>
        <begin position="137"/>
        <end position="181"/>
    </location>
</feature>
<dbReference type="InterPro" id="IPR000341">
    <property type="entry name" value="PI3K_Ras-bd_dom"/>
</dbReference>
<accession>F0ZP96</accession>
<dbReference type="SUPFAM" id="SSF48371">
    <property type="entry name" value="ARM repeat"/>
    <property type="match status" value="1"/>
</dbReference>
<feature type="domain" description="PI3K-RBD" evidence="9">
    <location>
        <begin position="657"/>
        <end position="749"/>
    </location>
</feature>
<gene>
    <name evidence="11" type="ORF">DICPUDRAFT_35373</name>
</gene>
<comment type="similarity">
    <text evidence="5">Belongs to the PI3/PI4-kinase family.</text>
</comment>
<dbReference type="SUPFAM" id="SSF54236">
    <property type="entry name" value="Ubiquitin-like"/>
    <property type="match status" value="1"/>
</dbReference>
<dbReference type="PROSITE" id="PS50290">
    <property type="entry name" value="PI3_4_KINASE_3"/>
    <property type="match status" value="1"/>
</dbReference>
<dbReference type="Pfam" id="PF00454">
    <property type="entry name" value="PI3_PI4_kinase"/>
    <property type="match status" value="1"/>
</dbReference>
<dbReference type="PROSITE" id="PS51546">
    <property type="entry name" value="PI3K_RBD"/>
    <property type="match status" value="1"/>
</dbReference>
<protein>
    <recommendedName>
        <fullName evidence="13">Phosphatidylinositol 3-kinase</fullName>
    </recommendedName>
</protein>
<dbReference type="SUPFAM" id="SSF56112">
    <property type="entry name" value="Protein kinase-like (PK-like)"/>
    <property type="match status" value="1"/>
</dbReference>
<dbReference type="SMART" id="SM00145">
    <property type="entry name" value="PI3Ka"/>
    <property type="match status" value="1"/>
</dbReference>
<evidence type="ECO:0000256" key="3">
    <source>
        <dbReference type="ARBA" id="ARBA00022777"/>
    </source>
</evidence>
<dbReference type="Gene3D" id="1.25.40.70">
    <property type="entry name" value="Phosphatidylinositol 3-kinase, accessory domain (PIK)"/>
    <property type="match status" value="1"/>
</dbReference>
<evidence type="ECO:0000256" key="2">
    <source>
        <dbReference type="ARBA" id="ARBA00022741"/>
    </source>
</evidence>
<dbReference type="InParanoid" id="F0ZP96"/>
<dbReference type="Gene3D" id="3.30.1010.10">
    <property type="entry name" value="Phosphatidylinositol 3-kinase Catalytic Subunit, Chain A, domain 4"/>
    <property type="match status" value="1"/>
</dbReference>
<keyword evidence="12" id="KW-1185">Reference proteome</keyword>
<dbReference type="Pfam" id="PF00792">
    <property type="entry name" value="PI3K_C2"/>
    <property type="match status" value="1"/>
</dbReference>
<dbReference type="InterPro" id="IPR018936">
    <property type="entry name" value="PI3/4_kinase_CS"/>
</dbReference>
<dbReference type="GO" id="GO:0016303">
    <property type="term" value="F:1-phosphatidylinositol-3-kinase activity"/>
    <property type="evidence" value="ECO:0000318"/>
    <property type="project" value="GO_Central"/>
</dbReference>
<evidence type="ECO:0000313" key="11">
    <source>
        <dbReference type="EMBL" id="EGC34226.1"/>
    </source>
</evidence>
<proteinExistence type="inferred from homology"/>
<evidence type="ECO:0000256" key="6">
    <source>
        <dbReference type="SAM" id="Coils"/>
    </source>
</evidence>
<dbReference type="FunFam" id="2.60.40.150:FF:000478">
    <property type="entry name" value="Uncharacterized protein"/>
    <property type="match status" value="1"/>
</dbReference>
<dbReference type="PROSITE" id="PS51547">
    <property type="entry name" value="C2_PI3K"/>
    <property type="match status" value="1"/>
</dbReference>